<proteinExistence type="predicted"/>
<dbReference type="Proteomes" id="UP000663862">
    <property type="component" value="Unassembled WGS sequence"/>
</dbReference>
<evidence type="ECO:0000313" key="1">
    <source>
        <dbReference type="EMBL" id="CAF4686852.1"/>
    </source>
</evidence>
<gene>
    <name evidence="1" type="ORF">TSG867_LOCUS32661</name>
</gene>
<name>A0A821HJP0_9BILA</name>
<comment type="caution">
    <text evidence="1">The sequence shown here is derived from an EMBL/GenBank/DDBJ whole genome shotgun (WGS) entry which is preliminary data.</text>
</comment>
<organism evidence="1 2">
    <name type="scientific">Rotaria socialis</name>
    <dbReference type="NCBI Taxonomy" id="392032"/>
    <lineage>
        <taxon>Eukaryota</taxon>
        <taxon>Metazoa</taxon>
        <taxon>Spiralia</taxon>
        <taxon>Gnathifera</taxon>
        <taxon>Rotifera</taxon>
        <taxon>Eurotatoria</taxon>
        <taxon>Bdelloidea</taxon>
        <taxon>Philodinida</taxon>
        <taxon>Philodinidae</taxon>
        <taxon>Rotaria</taxon>
    </lineage>
</organism>
<sequence>MDIDNYNNDYLDELSETLGGFPLFVKPEHGYD</sequence>
<reference evidence="1" key="1">
    <citation type="submission" date="2021-02" db="EMBL/GenBank/DDBJ databases">
        <authorList>
            <person name="Nowell W R."/>
        </authorList>
    </citation>
    <scope>NUCLEOTIDE SEQUENCE</scope>
</reference>
<protein>
    <submittedName>
        <fullName evidence="1">Uncharacterized protein</fullName>
    </submittedName>
</protein>
<evidence type="ECO:0000313" key="2">
    <source>
        <dbReference type="Proteomes" id="UP000663862"/>
    </source>
</evidence>
<feature type="non-terminal residue" evidence="1">
    <location>
        <position position="32"/>
    </location>
</feature>
<accession>A0A821HJP0</accession>
<dbReference type="AlphaFoldDB" id="A0A821HJP0"/>
<dbReference type="EMBL" id="CAJOBQ010007923">
    <property type="protein sequence ID" value="CAF4686852.1"/>
    <property type="molecule type" value="Genomic_DNA"/>
</dbReference>